<organism evidence="8 9">
    <name type="scientific">Mangrovibacter plantisponsor</name>
    <dbReference type="NCBI Taxonomy" id="451513"/>
    <lineage>
        <taxon>Bacteria</taxon>
        <taxon>Pseudomonadati</taxon>
        <taxon>Pseudomonadota</taxon>
        <taxon>Gammaproteobacteria</taxon>
        <taxon>Enterobacterales</taxon>
        <taxon>Enterobacteriaceae</taxon>
        <taxon>Mangrovibacter</taxon>
    </lineage>
</organism>
<dbReference type="PROSITE" id="PS51257">
    <property type="entry name" value="PROKAR_LIPOPROTEIN"/>
    <property type="match status" value="1"/>
</dbReference>
<sequence>MSKKTIAALIAALICTSVLTACNTTRGVGQDIQEGGSAISDAATNAQK</sequence>
<evidence type="ECO:0000256" key="1">
    <source>
        <dbReference type="ARBA" id="ARBA00010296"/>
    </source>
</evidence>
<evidence type="ECO:0000313" key="8">
    <source>
        <dbReference type="EMBL" id="PWW01054.1"/>
    </source>
</evidence>
<dbReference type="InterPro" id="IPR012556">
    <property type="entry name" value="Entericidin"/>
</dbReference>
<keyword evidence="5" id="KW-0564">Palmitate</keyword>
<gene>
    <name evidence="8" type="ORF">DES37_12219</name>
</gene>
<feature type="chain" id="PRO_5016332975" evidence="7">
    <location>
        <begin position="21"/>
        <end position="48"/>
    </location>
</feature>
<dbReference type="EMBL" id="QGTS01000022">
    <property type="protein sequence ID" value="PWW01054.1"/>
    <property type="molecule type" value="Genomic_DNA"/>
</dbReference>
<keyword evidence="3 7" id="KW-0732">Signal</keyword>
<evidence type="ECO:0000256" key="7">
    <source>
        <dbReference type="SAM" id="SignalP"/>
    </source>
</evidence>
<evidence type="ECO:0000256" key="4">
    <source>
        <dbReference type="ARBA" id="ARBA00023136"/>
    </source>
</evidence>
<feature type="signal peptide" evidence="7">
    <location>
        <begin position="1"/>
        <end position="20"/>
    </location>
</feature>
<dbReference type="GO" id="GO:0016020">
    <property type="term" value="C:membrane"/>
    <property type="evidence" value="ECO:0007669"/>
    <property type="project" value="InterPro"/>
</dbReference>
<comment type="similarity">
    <text evidence="1">Belongs to the EcnA/EcnB lipoprotein family.</text>
</comment>
<dbReference type="AlphaFoldDB" id="A0A317PMC9"/>
<evidence type="ECO:0000256" key="2">
    <source>
        <dbReference type="ARBA" id="ARBA00022475"/>
    </source>
</evidence>
<proteinExistence type="inferred from homology"/>
<keyword evidence="9" id="KW-1185">Reference proteome</keyword>
<protein>
    <submittedName>
        <fullName evidence="8">Entericidin B</fullName>
    </submittedName>
</protein>
<dbReference type="Pfam" id="PF08085">
    <property type="entry name" value="Entericidin"/>
    <property type="match status" value="1"/>
</dbReference>
<evidence type="ECO:0000256" key="6">
    <source>
        <dbReference type="ARBA" id="ARBA00023288"/>
    </source>
</evidence>
<dbReference type="Proteomes" id="UP000246744">
    <property type="component" value="Unassembled WGS sequence"/>
</dbReference>
<keyword evidence="6" id="KW-0449">Lipoprotein</keyword>
<comment type="caution">
    <text evidence="8">The sequence shown here is derived from an EMBL/GenBank/DDBJ whole genome shotgun (WGS) entry which is preliminary data.</text>
</comment>
<evidence type="ECO:0000256" key="5">
    <source>
        <dbReference type="ARBA" id="ARBA00023139"/>
    </source>
</evidence>
<dbReference type="RefSeq" id="WP_036103168.1">
    <property type="nucleotide sequence ID" value="NZ_QGTS01000022.1"/>
</dbReference>
<dbReference type="OrthoDB" id="9181810at2"/>
<keyword evidence="4" id="KW-0472">Membrane</keyword>
<dbReference type="GO" id="GO:0009636">
    <property type="term" value="P:response to toxic substance"/>
    <property type="evidence" value="ECO:0007669"/>
    <property type="project" value="InterPro"/>
</dbReference>
<accession>A0A317PMC9</accession>
<keyword evidence="2" id="KW-1003">Cell membrane</keyword>
<evidence type="ECO:0000256" key="3">
    <source>
        <dbReference type="ARBA" id="ARBA00022729"/>
    </source>
</evidence>
<evidence type="ECO:0000313" key="9">
    <source>
        <dbReference type="Proteomes" id="UP000246744"/>
    </source>
</evidence>
<name>A0A317PMC9_9ENTR</name>
<reference evidence="8 9" key="1">
    <citation type="submission" date="2018-05" db="EMBL/GenBank/DDBJ databases">
        <title>Genomic Encyclopedia of Type Strains, Phase IV (KMG-IV): sequencing the most valuable type-strain genomes for metagenomic binning, comparative biology and taxonomic classification.</title>
        <authorList>
            <person name="Goeker M."/>
        </authorList>
    </citation>
    <scope>NUCLEOTIDE SEQUENCE [LARGE SCALE GENOMIC DNA]</scope>
    <source>
        <strain evidence="8 9">DSM 19579</strain>
    </source>
</reference>